<dbReference type="PANTHER" id="PTHR40470">
    <property type="entry name" value="PHYTANOYL-COA DIOXYGENASE FAMILY PROTEIN (AFU_ORTHOLOGUE AFUA_2G15850)"/>
    <property type="match status" value="1"/>
</dbReference>
<dbReference type="Gene3D" id="2.60.120.620">
    <property type="entry name" value="q2cbj1_9rhob like domain"/>
    <property type="match status" value="1"/>
</dbReference>
<dbReference type="PANTHER" id="PTHR40470:SF1">
    <property type="entry name" value="PHYTANOYL-COA DIOXYGENASE FAMILY PROTEIN (AFU_ORTHOLOGUE AFUA_2G15850)"/>
    <property type="match status" value="1"/>
</dbReference>
<dbReference type="VEuPathDB" id="FungiDB:GMDG_00138"/>
<dbReference type="EMBL" id="KV441387">
    <property type="protein sequence ID" value="OAF62253.1"/>
    <property type="molecule type" value="Genomic_DNA"/>
</dbReference>
<dbReference type="OrthoDB" id="2106152at2759"/>
<protein>
    <recommendedName>
        <fullName evidence="2">Phytanoyl-CoA dioxygenase</fullName>
    </recommendedName>
</protein>
<dbReference type="Pfam" id="PF05721">
    <property type="entry name" value="PhyH"/>
    <property type="match status" value="1"/>
</dbReference>
<accession>A0A177ALU2</accession>
<dbReference type="eggNOG" id="ENOG502RXJG">
    <property type="taxonomic scope" value="Eukaryota"/>
</dbReference>
<organism evidence="1">
    <name type="scientific">Pseudogymnoascus destructans</name>
    <dbReference type="NCBI Taxonomy" id="655981"/>
    <lineage>
        <taxon>Eukaryota</taxon>
        <taxon>Fungi</taxon>
        <taxon>Dikarya</taxon>
        <taxon>Ascomycota</taxon>
        <taxon>Pezizomycotina</taxon>
        <taxon>Leotiomycetes</taxon>
        <taxon>Thelebolales</taxon>
        <taxon>Thelebolaceae</taxon>
        <taxon>Pseudogymnoascus</taxon>
    </lineage>
</organism>
<evidence type="ECO:0008006" key="2">
    <source>
        <dbReference type="Google" id="ProtNLM"/>
    </source>
</evidence>
<dbReference type="AlphaFoldDB" id="A0A177ALU2"/>
<dbReference type="RefSeq" id="XP_024327526.1">
    <property type="nucleotide sequence ID" value="XM_024464679.1"/>
</dbReference>
<dbReference type="SUPFAM" id="SSF51197">
    <property type="entry name" value="Clavaminate synthase-like"/>
    <property type="match status" value="1"/>
</dbReference>
<dbReference type="Proteomes" id="UP000077154">
    <property type="component" value="Unassembled WGS sequence"/>
</dbReference>
<dbReference type="GeneID" id="36284085"/>
<name>A0A177ALU2_9PEZI</name>
<reference evidence="1" key="1">
    <citation type="submission" date="2016-03" db="EMBL/GenBank/DDBJ databases">
        <title>Updated assembly of Pseudogymnoascus destructans, the fungus causing white-nose syndrome of bats.</title>
        <authorList>
            <person name="Palmer J.M."/>
            <person name="Drees K.P."/>
            <person name="Foster J.T."/>
            <person name="Lindner D.L."/>
        </authorList>
    </citation>
    <scope>NUCLEOTIDE SEQUENCE [LARGE SCALE GENOMIC DNA]</scope>
    <source>
        <strain evidence="1">20631-21</strain>
    </source>
</reference>
<proteinExistence type="predicted"/>
<gene>
    <name evidence="1" type="ORF">VC83_00993</name>
</gene>
<evidence type="ECO:0000313" key="1">
    <source>
        <dbReference type="EMBL" id="OAF62253.1"/>
    </source>
</evidence>
<dbReference type="InterPro" id="IPR008775">
    <property type="entry name" value="Phytyl_CoA_dOase-like"/>
</dbReference>
<sequence>MSAQTGSPHPLLDRLNKDGFVVIPSLLTPEALTTLRTATTSVDAQARAGNWPYIRTLPKQFPPWSAADLDKGIWGVQHLMHPELPPSALFTSSYFSQRTLAVVTELLQCSTDDLVMELYNLLVRPDHPFALRWHRDDIAPTATAEEETERLAKPAWHAQWNLALYDDASLIVVPGTHARPRTDAERSADEYEDNMPGQLVVQLKAGDAVFYNNNILHRGVYDAGKARATLHGSMGHVKGGRDRARNVLQHGCGEWVDQVDFGAMEGKDREVAEGMRKRLVELGRVSGDIGYSQVD</sequence>